<feature type="region of interest" description="Disordered" evidence="12">
    <location>
        <begin position="472"/>
        <end position="558"/>
    </location>
</feature>
<dbReference type="FunFam" id="1.10.510.10:FF:000571">
    <property type="entry name" value="Maternal embryonic leucine zipper kinase"/>
    <property type="match status" value="1"/>
</dbReference>
<protein>
    <submittedName>
        <fullName evidence="14">Protein kinase domain protein</fullName>
    </submittedName>
</protein>
<keyword evidence="5 14" id="KW-0418">Kinase</keyword>
<evidence type="ECO:0000256" key="8">
    <source>
        <dbReference type="PIRSR" id="PIRSR630616-2"/>
    </source>
</evidence>
<dbReference type="GO" id="GO:0005524">
    <property type="term" value="F:ATP binding"/>
    <property type="evidence" value="ECO:0007669"/>
    <property type="project" value="UniProtKB-UniRule"/>
</dbReference>
<feature type="binding site" evidence="8">
    <location>
        <position position="237"/>
    </location>
    <ligand>
        <name>ATP</name>
        <dbReference type="ChEBI" id="CHEBI:30616"/>
    </ligand>
</feature>
<feature type="domain" description="Protein kinase" evidence="13">
    <location>
        <begin position="93"/>
        <end position="351"/>
    </location>
</feature>
<keyword evidence="6 8" id="KW-0067">ATP-binding</keyword>
<feature type="binding site" evidence="8 10">
    <location>
        <position position="122"/>
    </location>
    <ligand>
        <name>ATP</name>
        <dbReference type="ChEBI" id="CHEBI:30616"/>
    </ligand>
</feature>
<dbReference type="EMBL" id="CCKQ01004329">
    <property type="protein sequence ID" value="CDW75480.1"/>
    <property type="molecule type" value="Genomic_DNA"/>
</dbReference>
<evidence type="ECO:0000256" key="9">
    <source>
        <dbReference type="PIRSR" id="PIRSR630616-3"/>
    </source>
</evidence>
<dbReference type="OMA" id="SPINEQI"/>
<feature type="compositionally biased region" description="Polar residues" evidence="12">
    <location>
        <begin position="517"/>
        <end position="540"/>
    </location>
</feature>
<feature type="coiled-coil region" evidence="11">
    <location>
        <begin position="362"/>
        <end position="389"/>
    </location>
</feature>
<dbReference type="InParanoid" id="A0A077ZZZ9"/>
<keyword evidence="3" id="KW-0808">Transferase</keyword>
<feature type="binding site" evidence="8">
    <location>
        <begin position="221"/>
        <end position="222"/>
    </location>
    <ligand>
        <name>ATP</name>
        <dbReference type="ChEBI" id="CHEBI:30616"/>
    </ligand>
</feature>
<evidence type="ECO:0000256" key="10">
    <source>
        <dbReference type="PROSITE-ProRule" id="PRU10141"/>
    </source>
</evidence>
<dbReference type="GO" id="GO:0004674">
    <property type="term" value="F:protein serine/threonine kinase activity"/>
    <property type="evidence" value="ECO:0007669"/>
    <property type="project" value="UniProtKB-KW"/>
</dbReference>
<sequence length="558" mass="63724">MESSKVTELTIKMNGDSQEKLLKLMGEELETTEQLLDLIKTQLRFKRTPNSKIYSQQGIQLHDDDVLYLRDADTLYYDYKGRDFDSTQIIDQYQKEELLGQGGFGRVYKGRHKETGQLVALKYIDLQDQQKNASQIQDIDREANILKMLNHKNIIKLYHAFVVKSELLLIMEYADGGELIEYVEQKEGLEEVECRSLFKQMISAIEACHDQGIIHRDLKLENVLFESKARSRIKIVDFGISGRCKGQTGERTDAGTVRYMSPEVLQGLDTKANPAIDLWSLGVMLYCMKFYTFPFNGDTPQQVKDKIINQPVRFAKDSPSTEELMDLIKGLLIKDPTKRFDLYSVKTHKWILLSDSAINLKCDLAKQAYQREQTRLKEEEEKRKDQQIIANLLQSVHKNNKDDGNSNSNYLMINRSNNYNDNSPEEEKQSPYLNLPGGTFHNNHRVVGGSPHPSSSYQQTRKILKNVAPEDRRKSHLGTGGMIVGITTKNKSHANSKSRKSDVRKSYQYGIDDENKQTALNVSNVQKQMPRTSVPKNSDISHIVPSQGGSAQKDPKHV</sequence>
<evidence type="ECO:0000256" key="6">
    <source>
        <dbReference type="ARBA" id="ARBA00022840"/>
    </source>
</evidence>
<dbReference type="InterPro" id="IPR017441">
    <property type="entry name" value="Protein_kinase_ATP_BS"/>
</dbReference>
<dbReference type="PANTHER" id="PTHR24350">
    <property type="entry name" value="SERINE/THREONINE-PROTEIN KINASE IAL-RELATED"/>
    <property type="match status" value="1"/>
</dbReference>
<evidence type="ECO:0000256" key="5">
    <source>
        <dbReference type="ARBA" id="ARBA00022777"/>
    </source>
</evidence>
<keyword evidence="2" id="KW-0723">Serine/threonine-protein kinase</keyword>
<dbReference type="FunFam" id="3.30.200.20:FF:000042">
    <property type="entry name" value="Aurora kinase A"/>
    <property type="match status" value="1"/>
</dbReference>
<evidence type="ECO:0000313" key="14">
    <source>
        <dbReference type="EMBL" id="CDW75480.1"/>
    </source>
</evidence>
<keyword evidence="15" id="KW-1185">Reference proteome</keyword>
<feature type="cross-link" description="Glycyl lysine isopeptide (Lys-Gly) (interchain with G-Cter in SUMO2)" evidence="9">
    <location>
        <position position="219"/>
    </location>
</feature>
<dbReference type="InterPro" id="IPR000719">
    <property type="entry name" value="Prot_kinase_dom"/>
</dbReference>
<name>A0A077ZZZ9_STYLE</name>
<evidence type="ECO:0000256" key="1">
    <source>
        <dbReference type="ARBA" id="ARBA00011245"/>
    </source>
</evidence>
<dbReference type="InterPro" id="IPR008271">
    <property type="entry name" value="Ser/Thr_kinase_AS"/>
</dbReference>
<evidence type="ECO:0000256" key="4">
    <source>
        <dbReference type="ARBA" id="ARBA00022741"/>
    </source>
</evidence>
<keyword evidence="4 8" id="KW-0547">Nucleotide-binding</keyword>
<evidence type="ECO:0000256" key="12">
    <source>
        <dbReference type="SAM" id="MobiDB-lite"/>
    </source>
</evidence>
<dbReference type="AlphaFoldDB" id="A0A077ZZZ9"/>
<evidence type="ECO:0000256" key="3">
    <source>
        <dbReference type="ARBA" id="ARBA00022679"/>
    </source>
</evidence>
<dbReference type="Pfam" id="PF00069">
    <property type="entry name" value="Pkinase"/>
    <property type="match status" value="1"/>
</dbReference>
<organism evidence="14 15">
    <name type="scientific">Stylonychia lemnae</name>
    <name type="common">Ciliate</name>
    <dbReference type="NCBI Taxonomy" id="5949"/>
    <lineage>
        <taxon>Eukaryota</taxon>
        <taxon>Sar</taxon>
        <taxon>Alveolata</taxon>
        <taxon>Ciliophora</taxon>
        <taxon>Intramacronucleata</taxon>
        <taxon>Spirotrichea</taxon>
        <taxon>Stichotrichia</taxon>
        <taxon>Sporadotrichida</taxon>
        <taxon>Oxytrichidae</taxon>
        <taxon>Stylonychinae</taxon>
        <taxon>Stylonychia</taxon>
    </lineage>
</organism>
<feature type="active site" description="Proton acceptor" evidence="7">
    <location>
        <position position="217"/>
    </location>
</feature>
<dbReference type="Proteomes" id="UP000039865">
    <property type="component" value="Unassembled WGS sequence"/>
</dbReference>
<keyword evidence="11" id="KW-0175">Coiled coil</keyword>
<dbReference type="OrthoDB" id="10252354at2759"/>
<feature type="compositionally biased region" description="Polar residues" evidence="12">
    <location>
        <begin position="410"/>
        <end position="422"/>
    </location>
</feature>
<evidence type="ECO:0000256" key="2">
    <source>
        <dbReference type="ARBA" id="ARBA00022527"/>
    </source>
</evidence>
<evidence type="ECO:0000259" key="13">
    <source>
        <dbReference type="PROSITE" id="PS50011"/>
    </source>
</evidence>
<evidence type="ECO:0000256" key="11">
    <source>
        <dbReference type="SAM" id="Coils"/>
    </source>
</evidence>
<dbReference type="PROSITE" id="PS00108">
    <property type="entry name" value="PROTEIN_KINASE_ST"/>
    <property type="match status" value="1"/>
</dbReference>
<gene>
    <name evidence="14" type="primary">Contig13027.g13889</name>
    <name evidence="14" type="ORF">STYLEM_4470</name>
</gene>
<feature type="binding site" evidence="8">
    <location>
        <begin position="172"/>
        <end position="174"/>
    </location>
    <ligand>
        <name>ATP</name>
        <dbReference type="ChEBI" id="CHEBI:30616"/>
    </ligand>
</feature>
<evidence type="ECO:0000256" key="7">
    <source>
        <dbReference type="PIRSR" id="PIRSR630616-1"/>
    </source>
</evidence>
<dbReference type="InterPro" id="IPR011009">
    <property type="entry name" value="Kinase-like_dom_sf"/>
</dbReference>
<dbReference type="InterPro" id="IPR030616">
    <property type="entry name" value="Aur-like"/>
</dbReference>
<dbReference type="PROSITE" id="PS00107">
    <property type="entry name" value="PROTEIN_KINASE_ATP"/>
    <property type="match status" value="1"/>
</dbReference>
<dbReference type="SUPFAM" id="SSF56112">
    <property type="entry name" value="Protein kinase-like (PK-like)"/>
    <property type="match status" value="1"/>
</dbReference>
<dbReference type="Gene3D" id="1.10.510.10">
    <property type="entry name" value="Transferase(Phosphotransferase) domain 1"/>
    <property type="match status" value="1"/>
</dbReference>
<proteinExistence type="predicted"/>
<accession>A0A077ZZZ9</accession>
<evidence type="ECO:0000313" key="15">
    <source>
        <dbReference type="Proteomes" id="UP000039865"/>
    </source>
</evidence>
<comment type="subunit">
    <text evidence="1">Monomer.</text>
</comment>
<dbReference type="PROSITE" id="PS50011">
    <property type="entry name" value="PROTEIN_KINASE_DOM"/>
    <property type="match status" value="1"/>
</dbReference>
<reference evidence="14 15" key="1">
    <citation type="submission" date="2014-06" db="EMBL/GenBank/DDBJ databases">
        <authorList>
            <person name="Swart Estienne"/>
        </authorList>
    </citation>
    <scope>NUCLEOTIDE SEQUENCE [LARGE SCALE GENOMIC DNA]</scope>
    <source>
        <strain evidence="14 15">130c</strain>
    </source>
</reference>
<dbReference type="SMART" id="SM00220">
    <property type="entry name" value="S_TKc"/>
    <property type="match status" value="1"/>
</dbReference>
<feature type="region of interest" description="Disordered" evidence="12">
    <location>
        <begin position="398"/>
        <end position="431"/>
    </location>
</feature>